<proteinExistence type="predicted"/>
<accession>A0ABV6IQW4</accession>
<dbReference type="Pfam" id="PF09278">
    <property type="entry name" value="MerR-DNA-bind"/>
    <property type="match status" value="1"/>
</dbReference>
<evidence type="ECO:0000313" key="5">
    <source>
        <dbReference type="EMBL" id="MFC0385996.1"/>
    </source>
</evidence>
<dbReference type="RefSeq" id="WP_377050152.1">
    <property type="nucleotide sequence ID" value="NZ_JBHLVZ010000021.1"/>
</dbReference>
<dbReference type="GO" id="GO:0003677">
    <property type="term" value="F:DNA binding"/>
    <property type="evidence" value="ECO:0007669"/>
    <property type="project" value="UniProtKB-KW"/>
</dbReference>
<keyword evidence="1" id="KW-0805">Transcription regulation</keyword>
<protein>
    <submittedName>
        <fullName evidence="5">MerR family DNA-binding protein</fullName>
    </submittedName>
</protein>
<evidence type="ECO:0000256" key="2">
    <source>
        <dbReference type="ARBA" id="ARBA00023125"/>
    </source>
</evidence>
<dbReference type="PANTHER" id="PTHR30204:SF93">
    <property type="entry name" value="HTH MERR-TYPE DOMAIN-CONTAINING PROTEIN"/>
    <property type="match status" value="1"/>
</dbReference>
<keyword evidence="6" id="KW-1185">Reference proteome</keyword>
<dbReference type="InterPro" id="IPR000551">
    <property type="entry name" value="MerR-type_HTH_dom"/>
</dbReference>
<organism evidence="5 6">
    <name type="scientific">Muricoccus vinaceus</name>
    <dbReference type="NCBI Taxonomy" id="424704"/>
    <lineage>
        <taxon>Bacteria</taxon>
        <taxon>Pseudomonadati</taxon>
        <taxon>Pseudomonadota</taxon>
        <taxon>Alphaproteobacteria</taxon>
        <taxon>Acetobacterales</taxon>
        <taxon>Roseomonadaceae</taxon>
        <taxon>Muricoccus</taxon>
    </lineage>
</organism>
<evidence type="ECO:0000259" key="4">
    <source>
        <dbReference type="PROSITE" id="PS50937"/>
    </source>
</evidence>
<sequence length="120" mass="13336">MRTEDGQWAYTEAHLRRLGFIRQSRELGLSMDSIRVLLDLADRPGDDRSAAHAIAVAHIAKVDARMRRLKALRAELERMASQCVGGHVEECRIIETLADFGQGHYGNPAHASVDTITAKD</sequence>
<dbReference type="Gene3D" id="1.10.1660.10">
    <property type="match status" value="1"/>
</dbReference>
<evidence type="ECO:0000313" key="6">
    <source>
        <dbReference type="Proteomes" id="UP001589789"/>
    </source>
</evidence>
<dbReference type="PROSITE" id="PS50937">
    <property type="entry name" value="HTH_MERR_2"/>
    <property type="match status" value="1"/>
</dbReference>
<dbReference type="InterPro" id="IPR009061">
    <property type="entry name" value="DNA-bd_dom_put_sf"/>
</dbReference>
<keyword evidence="2 5" id="KW-0238">DNA-binding</keyword>
<dbReference type="InterPro" id="IPR015358">
    <property type="entry name" value="Tscrpt_reg_MerR_DNA-bd"/>
</dbReference>
<name>A0ABV6IQW4_9PROT</name>
<dbReference type="Proteomes" id="UP001589789">
    <property type="component" value="Unassembled WGS sequence"/>
</dbReference>
<reference evidence="5 6" key="1">
    <citation type="submission" date="2024-09" db="EMBL/GenBank/DDBJ databases">
        <authorList>
            <person name="Sun Q."/>
            <person name="Mori K."/>
        </authorList>
    </citation>
    <scope>NUCLEOTIDE SEQUENCE [LARGE SCALE GENOMIC DNA]</scope>
    <source>
        <strain evidence="5 6">CCM 7468</strain>
    </source>
</reference>
<dbReference type="InterPro" id="IPR047057">
    <property type="entry name" value="MerR_fam"/>
</dbReference>
<comment type="caution">
    <text evidence="5">The sequence shown here is derived from an EMBL/GenBank/DDBJ whole genome shotgun (WGS) entry which is preliminary data.</text>
</comment>
<keyword evidence="3" id="KW-0804">Transcription</keyword>
<evidence type="ECO:0000256" key="3">
    <source>
        <dbReference type="ARBA" id="ARBA00023163"/>
    </source>
</evidence>
<dbReference type="EMBL" id="JBHLVZ010000021">
    <property type="protein sequence ID" value="MFC0385996.1"/>
    <property type="molecule type" value="Genomic_DNA"/>
</dbReference>
<dbReference type="PANTHER" id="PTHR30204">
    <property type="entry name" value="REDOX-CYCLING DRUG-SENSING TRANSCRIPTIONAL ACTIVATOR SOXR"/>
    <property type="match status" value="1"/>
</dbReference>
<feature type="domain" description="HTH merR-type" evidence="4">
    <location>
        <begin position="1"/>
        <end position="40"/>
    </location>
</feature>
<dbReference type="SUPFAM" id="SSF46955">
    <property type="entry name" value="Putative DNA-binding domain"/>
    <property type="match status" value="1"/>
</dbReference>
<evidence type="ECO:0000256" key="1">
    <source>
        <dbReference type="ARBA" id="ARBA00023015"/>
    </source>
</evidence>
<gene>
    <name evidence="5" type="ORF">ACFFIC_10625</name>
</gene>